<sequence length="185" mass="20075">MGPEMLETKYPYMCHAELNAIVNCNIANLRGCTMYVTGFPCNECAKLIIQSKIKSVCYLEDPHHDNPLWMAARRLFKLAGVQCKQYIPSRQGIALTYTDGEKSKASAAVSEDAAAPFGTPQRPKAAACVPTVLLTPMASKEVREVSWPLEYEDPRPAAVGWGSVLLTACVSAGATVVITRLAGRL</sequence>
<evidence type="ECO:0000259" key="8">
    <source>
        <dbReference type="PROSITE" id="PS51747"/>
    </source>
</evidence>
<gene>
    <name evidence="9" type="ORF">EGYM00392_LOCUS27547</name>
</gene>
<protein>
    <recommendedName>
        <fullName evidence="7">dCMP deaminase</fullName>
        <ecNumber evidence="6">3.5.4.12</ecNumber>
    </recommendedName>
    <alternativeName>
        <fullName evidence="7">dCMP deaminase</fullName>
    </alternativeName>
</protein>
<dbReference type="SUPFAM" id="SSF53927">
    <property type="entry name" value="Cytidine deaminase-like"/>
    <property type="match status" value="1"/>
</dbReference>
<name>A0A7S1ILZ9_9EUGL</name>
<dbReference type="GO" id="GO:0008270">
    <property type="term" value="F:zinc ion binding"/>
    <property type="evidence" value="ECO:0007669"/>
    <property type="project" value="InterPro"/>
</dbReference>
<evidence type="ECO:0000256" key="6">
    <source>
        <dbReference type="ARBA" id="ARBA00038938"/>
    </source>
</evidence>
<evidence type="ECO:0000256" key="5">
    <source>
        <dbReference type="ARBA" id="ARBA00022833"/>
    </source>
</evidence>
<dbReference type="Pfam" id="PF00383">
    <property type="entry name" value="dCMP_cyt_deam_1"/>
    <property type="match status" value="1"/>
</dbReference>
<organism evidence="9">
    <name type="scientific">Eutreptiella gymnastica</name>
    <dbReference type="NCBI Taxonomy" id="73025"/>
    <lineage>
        <taxon>Eukaryota</taxon>
        <taxon>Discoba</taxon>
        <taxon>Euglenozoa</taxon>
        <taxon>Euglenida</taxon>
        <taxon>Spirocuta</taxon>
        <taxon>Euglenophyceae</taxon>
        <taxon>Eutreptiales</taxon>
        <taxon>Eutreptiaceae</taxon>
        <taxon>Eutreptiella</taxon>
    </lineage>
</organism>
<keyword evidence="5" id="KW-0862">Zinc</keyword>
<dbReference type="GO" id="GO:0005737">
    <property type="term" value="C:cytoplasm"/>
    <property type="evidence" value="ECO:0007669"/>
    <property type="project" value="TreeGrafter"/>
</dbReference>
<dbReference type="InterPro" id="IPR015517">
    <property type="entry name" value="dCMP_deaminase-rel"/>
</dbReference>
<proteinExistence type="inferred from homology"/>
<evidence type="ECO:0000313" key="9">
    <source>
        <dbReference type="EMBL" id="CAD9016438.1"/>
    </source>
</evidence>
<evidence type="ECO:0000256" key="2">
    <source>
        <dbReference type="ARBA" id="ARBA00022723"/>
    </source>
</evidence>
<evidence type="ECO:0000256" key="4">
    <source>
        <dbReference type="ARBA" id="ARBA00022801"/>
    </source>
</evidence>
<dbReference type="PROSITE" id="PS51747">
    <property type="entry name" value="CYT_DCMP_DEAMINASES_2"/>
    <property type="match status" value="1"/>
</dbReference>
<keyword evidence="2" id="KW-0479">Metal-binding</keyword>
<dbReference type="PROSITE" id="PS00903">
    <property type="entry name" value="CYT_DCMP_DEAMINASES_1"/>
    <property type="match status" value="1"/>
</dbReference>
<dbReference type="AlphaFoldDB" id="A0A7S1ILZ9"/>
<dbReference type="PANTHER" id="PTHR11086">
    <property type="entry name" value="DEOXYCYTIDYLATE DEAMINASE-RELATED"/>
    <property type="match status" value="1"/>
</dbReference>
<dbReference type="InterPro" id="IPR016192">
    <property type="entry name" value="APOBEC/CMP_deaminase_Zn-bd"/>
</dbReference>
<dbReference type="PANTHER" id="PTHR11086:SF18">
    <property type="entry name" value="DEOXYCYTIDYLATE DEAMINASE"/>
    <property type="match status" value="1"/>
</dbReference>
<dbReference type="EMBL" id="HBGA01073755">
    <property type="protein sequence ID" value="CAD9016438.1"/>
    <property type="molecule type" value="Transcribed_RNA"/>
</dbReference>
<comment type="similarity">
    <text evidence="1">Belongs to the cytidine and deoxycytidylate deaminase family.</text>
</comment>
<keyword evidence="4" id="KW-0378">Hydrolase</keyword>
<reference evidence="9" key="1">
    <citation type="submission" date="2021-01" db="EMBL/GenBank/DDBJ databases">
        <authorList>
            <person name="Corre E."/>
            <person name="Pelletier E."/>
            <person name="Niang G."/>
            <person name="Scheremetjew M."/>
            <person name="Finn R."/>
            <person name="Kale V."/>
            <person name="Holt S."/>
            <person name="Cochrane G."/>
            <person name="Meng A."/>
            <person name="Brown T."/>
            <person name="Cohen L."/>
        </authorList>
    </citation>
    <scope>NUCLEOTIDE SEQUENCE</scope>
    <source>
        <strain evidence="9">NIES-381</strain>
    </source>
</reference>
<dbReference type="InterPro" id="IPR016193">
    <property type="entry name" value="Cytidine_deaminase-like"/>
</dbReference>
<dbReference type="GO" id="GO:0004132">
    <property type="term" value="F:dCMP deaminase activity"/>
    <property type="evidence" value="ECO:0007669"/>
    <property type="project" value="TreeGrafter"/>
</dbReference>
<dbReference type="EC" id="3.5.4.12" evidence="6"/>
<evidence type="ECO:0000256" key="1">
    <source>
        <dbReference type="ARBA" id="ARBA00006576"/>
    </source>
</evidence>
<feature type="domain" description="CMP/dCMP-type deaminase" evidence="8">
    <location>
        <begin position="1"/>
        <end position="76"/>
    </location>
</feature>
<dbReference type="InterPro" id="IPR002125">
    <property type="entry name" value="CMP_dCMP_dom"/>
</dbReference>
<evidence type="ECO:0000256" key="3">
    <source>
        <dbReference type="ARBA" id="ARBA00022727"/>
    </source>
</evidence>
<keyword evidence="3" id="KW-0545">Nucleotide biosynthesis</keyword>
<dbReference type="Gene3D" id="3.40.140.10">
    <property type="entry name" value="Cytidine Deaminase, domain 2"/>
    <property type="match status" value="1"/>
</dbReference>
<accession>A0A7S1ILZ9</accession>
<evidence type="ECO:0000256" key="7">
    <source>
        <dbReference type="ARBA" id="ARBA00041763"/>
    </source>
</evidence>